<dbReference type="AlphaFoldDB" id="A0A388L9G7"/>
<protein>
    <submittedName>
        <fullName evidence="2">Uncharacterized protein</fullName>
    </submittedName>
</protein>
<evidence type="ECO:0000313" key="3">
    <source>
        <dbReference type="Proteomes" id="UP000265515"/>
    </source>
</evidence>
<feature type="compositionally biased region" description="Low complexity" evidence="1">
    <location>
        <begin position="20"/>
        <end position="33"/>
    </location>
</feature>
<dbReference type="EMBL" id="BFEA01000308">
    <property type="protein sequence ID" value="GBG78957.1"/>
    <property type="molecule type" value="Genomic_DNA"/>
</dbReference>
<sequence length="67" mass="7339">MTQHPGLSARQPRSEAPGNTTKATTLQGTTGQADKQQSNHAVKHKAAPTRQPNYKARKRTSSRANMR</sequence>
<name>A0A388L9G7_CHABU</name>
<dbReference type="Proteomes" id="UP000265515">
    <property type="component" value="Unassembled WGS sequence"/>
</dbReference>
<accession>A0A388L9G7</accession>
<keyword evidence="3" id="KW-1185">Reference proteome</keyword>
<gene>
    <name evidence="2" type="ORF">CBR_g28671</name>
</gene>
<proteinExistence type="predicted"/>
<evidence type="ECO:0000256" key="1">
    <source>
        <dbReference type="SAM" id="MobiDB-lite"/>
    </source>
</evidence>
<evidence type="ECO:0000313" key="2">
    <source>
        <dbReference type="EMBL" id="GBG78957.1"/>
    </source>
</evidence>
<feature type="compositionally biased region" description="Basic residues" evidence="1">
    <location>
        <begin position="55"/>
        <end position="67"/>
    </location>
</feature>
<comment type="caution">
    <text evidence="2">The sequence shown here is derived from an EMBL/GenBank/DDBJ whole genome shotgun (WGS) entry which is preliminary data.</text>
</comment>
<organism evidence="2 3">
    <name type="scientific">Chara braunii</name>
    <name type="common">Braun's stonewort</name>
    <dbReference type="NCBI Taxonomy" id="69332"/>
    <lineage>
        <taxon>Eukaryota</taxon>
        <taxon>Viridiplantae</taxon>
        <taxon>Streptophyta</taxon>
        <taxon>Charophyceae</taxon>
        <taxon>Charales</taxon>
        <taxon>Characeae</taxon>
        <taxon>Chara</taxon>
    </lineage>
</organism>
<feature type="region of interest" description="Disordered" evidence="1">
    <location>
        <begin position="1"/>
        <end position="67"/>
    </location>
</feature>
<reference evidence="2 3" key="1">
    <citation type="journal article" date="2018" name="Cell">
        <title>The Chara Genome: Secondary Complexity and Implications for Plant Terrestrialization.</title>
        <authorList>
            <person name="Nishiyama T."/>
            <person name="Sakayama H."/>
            <person name="Vries J.D."/>
            <person name="Buschmann H."/>
            <person name="Saint-Marcoux D."/>
            <person name="Ullrich K.K."/>
            <person name="Haas F.B."/>
            <person name="Vanderstraeten L."/>
            <person name="Becker D."/>
            <person name="Lang D."/>
            <person name="Vosolsobe S."/>
            <person name="Rombauts S."/>
            <person name="Wilhelmsson P.K.I."/>
            <person name="Janitza P."/>
            <person name="Kern R."/>
            <person name="Heyl A."/>
            <person name="Rumpler F."/>
            <person name="Villalobos L.I.A.C."/>
            <person name="Clay J.M."/>
            <person name="Skokan R."/>
            <person name="Toyoda A."/>
            <person name="Suzuki Y."/>
            <person name="Kagoshima H."/>
            <person name="Schijlen E."/>
            <person name="Tajeshwar N."/>
            <person name="Catarino B."/>
            <person name="Hetherington A.J."/>
            <person name="Saltykova A."/>
            <person name="Bonnot C."/>
            <person name="Breuninger H."/>
            <person name="Symeonidi A."/>
            <person name="Radhakrishnan G.V."/>
            <person name="Van Nieuwerburgh F."/>
            <person name="Deforce D."/>
            <person name="Chang C."/>
            <person name="Karol K.G."/>
            <person name="Hedrich R."/>
            <person name="Ulvskov P."/>
            <person name="Glockner G."/>
            <person name="Delwiche C.F."/>
            <person name="Petrasek J."/>
            <person name="Van de Peer Y."/>
            <person name="Friml J."/>
            <person name="Beilby M."/>
            <person name="Dolan L."/>
            <person name="Kohara Y."/>
            <person name="Sugano S."/>
            <person name="Fujiyama A."/>
            <person name="Delaux P.-M."/>
            <person name="Quint M."/>
            <person name="TheiBen G."/>
            <person name="Hagemann M."/>
            <person name="Harholt J."/>
            <person name="Dunand C."/>
            <person name="Zachgo S."/>
            <person name="Langdale J."/>
            <person name="Maumus F."/>
            <person name="Straeten D.V.D."/>
            <person name="Gould S.B."/>
            <person name="Rensing S.A."/>
        </authorList>
    </citation>
    <scope>NUCLEOTIDE SEQUENCE [LARGE SCALE GENOMIC DNA]</scope>
    <source>
        <strain evidence="2 3">S276</strain>
    </source>
</reference>
<dbReference type="Gramene" id="GBG78957">
    <property type="protein sequence ID" value="GBG78957"/>
    <property type="gene ID" value="CBR_g28671"/>
</dbReference>